<evidence type="ECO:0000313" key="10">
    <source>
        <dbReference type="Proteomes" id="UP000240621"/>
    </source>
</evidence>
<dbReference type="Proteomes" id="UP000396862">
    <property type="component" value="Unassembled WGS sequence"/>
</dbReference>
<keyword evidence="6 7" id="KW-0720">Serine protease</keyword>
<dbReference type="SUPFAM" id="SSF50494">
    <property type="entry name" value="Trypsin-like serine proteases"/>
    <property type="match status" value="1"/>
</dbReference>
<accession>A0A2P8CI25</accession>
<evidence type="ECO:0000256" key="4">
    <source>
        <dbReference type="ARBA" id="ARBA00022729"/>
    </source>
</evidence>
<sequence>MEKLQIKLNLRDRKIKNLEMKKGIIVLIALIAAFSGSVKADEGMWLPALVQKLNIDKMHAMGCELTADQIYSINHSSLKDAVVALDHGSCTGELISPDGLLLTNHHCGFGEIQAHSTVEHDYLKDGFWAKSRDQELPNPGKTVSFLISIKDVTAKIDSALTPDMDENAREAKVEEVASKIERAASEGTDYQARVRSFFESNKYYLFVYETFRDVRLVGAPPQSIGKFGGDTDNWEWPRHTGDFSMFRVYCSPDGKPADYSPDNVPYHPKHFLPISLKGVHKGDFTMVMGYPGRTERYKTSYGVQYTMNVTNEVRTKVRAKKLAIIKKYMDTGTKARIQYASKYARSANYYKYSIGQNKGLKALDVIADKKALEKRFTAWIDEDSSREAKYGKALSMIKDAYTNTDDEVAGAYMREAFLRGPEIFTLAMRANGLYEVMKNQPENKEAIKAMSARIQGSLDDFFKDYNAPTDEKLVAALSKIYADNVDPKYYPAYLNTIKDKYKGDYSKFAEKMFKKTIFANKASLIAFLNAPSLKVLKKDPAFQATEQIIDAMRVINSDNMKTVPELEKGRRLFVAGLMKMDKGQNLYPDANSTMRLTYGTVGGYSPRDAVWYKYYTTLVGYIQKDIPGDDEFDTPQRLKDLYYAKDYGQYADKDGTLHTCFITNNDITGGNSGSPVINAKGELVGAAFDGNWEAMSGDIAFEPNIQRCICVDIRFVLWVIDKYAGATNLIDEMTIVR</sequence>
<dbReference type="InterPro" id="IPR019500">
    <property type="entry name" value="Pep_S46"/>
</dbReference>
<dbReference type="AlphaFoldDB" id="A0A2P8CI25"/>
<dbReference type="Pfam" id="PF10459">
    <property type="entry name" value="Peptidase_S46"/>
    <property type="match status" value="1"/>
</dbReference>
<dbReference type="Gene3D" id="2.40.10.10">
    <property type="entry name" value="Trypsin-like serine proteases"/>
    <property type="match status" value="1"/>
</dbReference>
<dbReference type="GO" id="GO:0006508">
    <property type="term" value="P:proteolysis"/>
    <property type="evidence" value="ECO:0007669"/>
    <property type="project" value="UniProtKB-KW"/>
</dbReference>
<keyword evidence="4" id="KW-0732">Signal</keyword>
<keyword evidence="2 7" id="KW-0031">Aminopeptidase</keyword>
<dbReference type="Proteomes" id="UP000240621">
    <property type="component" value="Unassembled WGS sequence"/>
</dbReference>
<organism evidence="9 10">
    <name type="scientific">Prolixibacter denitrificans</name>
    <dbReference type="NCBI Taxonomy" id="1541063"/>
    <lineage>
        <taxon>Bacteria</taxon>
        <taxon>Pseudomonadati</taxon>
        <taxon>Bacteroidota</taxon>
        <taxon>Bacteroidia</taxon>
        <taxon>Marinilabiliales</taxon>
        <taxon>Prolixibacteraceae</taxon>
        <taxon>Prolixibacter</taxon>
    </lineage>
</organism>
<evidence type="ECO:0000256" key="3">
    <source>
        <dbReference type="ARBA" id="ARBA00022670"/>
    </source>
</evidence>
<dbReference type="GO" id="GO:0008239">
    <property type="term" value="F:dipeptidyl-peptidase activity"/>
    <property type="evidence" value="ECO:0007669"/>
    <property type="project" value="UniProtKB-UniRule"/>
</dbReference>
<dbReference type="PANTHER" id="PTHR38469:SF1">
    <property type="entry name" value="PERIPLASMIC PEPTIDASE SUBFAMILY S1B"/>
    <property type="match status" value="1"/>
</dbReference>
<dbReference type="EMBL" id="PYGC01000002">
    <property type="protein sequence ID" value="PSK84613.1"/>
    <property type="molecule type" value="Genomic_DNA"/>
</dbReference>
<dbReference type="PANTHER" id="PTHR38469">
    <property type="entry name" value="PERIPLASMIC PEPTIDASE SUBFAMILY S1B"/>
    <property type="match status" value="1"/>
</dbReference>
<name>A0A2P8CI25_9BACT</name>
<keyword evidence="5 7" id="KW-0378">Hydrolase</keyword>
<dbReference type="InterPro" id="IPR043504">
    <property type="entry name" value="Peptidase_S1_PA_chymotrypsin"/>
</dbReference>
<dbReference type="InterPro" id="IPR009003">
    <property type="entry name" value="Peptidase_S1_PA"/>
</dbReference>
<dbReference type="GO" id="GO:0070009">
    <property type="term" value="F:serine-type aminopeptidase activity"/>
    <property type="evidence" value="ECO:0007669"/>
    <property type="project" value="UniProtKB-UniRule"/>
</dbReference>
<evidence type="ECO:0000256" key="6">
    <source>
        <dbReference type="ARBA" id="ARBA00022825"/>
    </source>
</evidence>
<comment type="similarity">
    <text evidence="1 7">Belongs to the peptidase S46 family.</text>
</comment>
<dbReference type="GO" id="GO:0043171">
    <property type="term" value="P:peptide catabolic process"/>
    <property type="evidence" value="ECO:0007669"/>
    <property type="project" value="UniProtKB-UniRule"/>
</dbReference>
<gene>
    <name evidence="9" type="ORF">CLV93_102403</name>
    <name evidence="8" type="ORF">JCM18694_10250</name>
</gene>
<evidence type="ECO:0000313" key="8">
    <source>
        <dbReference type="EMBL" id="GET20779.1"/>
    </source>
</evidence>
<evidence type="ECO:0000313" key="9">
    <source>
        <dbReference type="EMBL" id="PSK84613.1"/>
    </source>
</evidence>
<dbReference type="EC" id="3.4.14.-" evidence="7"/>
<reference evidence="9 10" key="1">
    <citation type="submission" date="2018-03" db="EMBL/GenBank/DDBJ databases">
        <title>Genomic Encyclopedia of Archaeal and Bacterial Type Strains, Phase II (KMG-II): from individual species to whole genera.</title>
        <authorList>
            <person name="Goeker M."/>
        </authorList>
    </citation>
    <scope>NUCLEOTIDE SEQUENCE [LARGE SCALE GENOMIC DNA]</scope>
    <source>
        <strain evidence="9 10">DSM 27267</strain>
    </source>
</reference>
<evidence type="ECO:0000256" key="2">
    <source>
        <dbReference type="ARBA" id="ARBA00022438"/>
    </source>
</evidence>
<protein>
    <recommendedName>
        <fullName evidence="7">Dipeptidyl-peptidase</fullName>
        <ecNumber evidence="7">3.4.14.-</ecNumber>
    </recommendedName>
</protein>
<evidence type="ECO:0000313" key="11">
    <source>
        <dbReference type="Proteomes" id="UP000396862"/>
    </source>
</evidence>
<evidence type="ECO:0000256" key="7">
    <source>
        <dbReference type="RuleBase" id="RU366067"/>
    </source>
</evidence>
<comment type="caution">
    <text evidence="9">The sequence shown here is derived from an EMBL/GenBank/DDBJ whole genome shotgun (WGS) entry which is preliminary data.</text>
</comment>
<evidence type="ECO:0000256" key="5">
    <source>
        <dbReference type="ARBA" id="ARBA00022801"/>
    </source>
</evidence>
<keyword evidence="11" id="KW-1185">Reference proteome</keyword>
<evidence type="ECO:0000256" key="1">
    <source>
        <dbReference type="ARBA" id="ARBA00010491"/>
    </source>
</evidence>
<keyword evidence="3 7" id="KW-0645">Protease</keyword>
<comment type="function">
    <text evidence="7">Catalyzes the removal of dipeptides from the N-terminus of oligopeptides.</text>
</comment>
<dbReference type="EMBL" id="BLAU01000001">
    <property type="protein sequence ID" value="GET20779.1"/>
    <property type="molecule type" value="Genomic_DNA"/>
</dbReference>
<reference evidence="8 11" key="2">
    <citation type="submission" date="2019-10" db="EMBL/GenBank/DDBJ databases">
        <title>Prolixibacter strains distinguished by the presence of nitrate reductase genes were adept at nitrate-dependent anaerobic corrosion of metallic iron and carbon steel.</title>
        <authorList>
            <person name="Iino T."/>
            <person name="Shono N."/>
            <person name="Ito K."/>
            <person name="Nakamura R."/>
            <person name="Sueoka K."/>
            <person name="Harayama S."/>
            <person name="Ohkuma M."/>
        </authorList>
    </citation>
    <scope>NUCLEOTIDE SEQUENCE [LARGE SCALE GENOMIC DNA]</scope>
    <source>
        <strain evidence="8 11">MIC1-1</strain>
    </source>
</reference>
<proteinExistence type="inferred from homology"/>